<keyword evidence="3" id="KW-0472">Membrane</keyword>
<gene>
    <name evidence="4" type="ORF">Anas_05616</name>
</gene>
<comment type="caution">
    <text evidence="4">The sequence shown here is derived from an EMBL/GenBank/DDBJ whole genome shotgun (WGS) entry which is preliminary data.</text>
</comment>
<evidence type="ECO:0000256" key="3">
    <source>
        <dbReference type="ARBA" id="ARBA00023136"/>
    </source>
</evidence>
<dbReference type="PANTHER" id="PTHR23121">
    <property type="entry name" value="SODIUM-DEPENDENT GLUCOSE TRANSPORTER 1"/>
    <property type="match status" value="1"/>
</dbReference>
<dbReference type="OrthoDB" id="413079at2759"/>
<dbReference type="Proteomes" id="UP000326759">
    <property type="component" value="Unassembled WGS sequence"/>
</dbReference>
<keyword evidence="5" id="KW-1185">Reference proteome</keyword>
<organism evidence="4 5">
    <name type="scientific">Armadillidium nasatum</name>
    <dbReference type="NCBI Taxonomy" id="96803"/>
    <lineage>
        <taxon>Eukaryota</taxon>
        <taxon>Metazoa</taxon>
        <taxon>Ecdysozoa</taxon>
        <taxon>Arthropoda</taxon>
        <taxon>Crustacea</taxon>
        <taxon>Multicrustacea</taxon>
        <taxon>Malacostraca</taxon>
        <taxon>Eumalacostraca</taxon>
        <taxon>Peracarida</taxon>
        <taxon>Isopoda</taxon>
        <taxon>Oniscidea</taxon>
        <taxon>Crinocheta</taxon>
        <taxon>Armadillidiidae</taxon>
        <taxon>Armadillidium</taxon>
    </lineage>
</organism>
<sequence length="92" mass="10366">AGFGDYIYSYSVKNVNNMPNDEAAYLNSCFWGMFAFGRLMSIGIATKLTPAFMLSINISLCYLHRNFFIRLCSFSSVYPTSVTLAETYINVT</sequence>
<dbReference type="InterPro" id="IPR036259">
    <property type="entry name" value="MFS_trans_sf"/>
</dbReference>
<feature type="non-terminal residue" evidence="4">
    <location>
        <position position="1"/>
    </location>
</feature>
<feature type="non-terminal residue" evidence="4">
    <location>
        <position position="92"/>
    </location>
</feature>
<dbReference type="PANTHER" id="PTHR23121:SF10">
    <property type="entry name" value="MAJOR FACILITATOR SUPERFAMILY DOMAIN-CONTAINING PROTEIN 4A"/>
    <property type="match status" value="1"/>
</dbReference>
<reference evidence="4 5" key="1">
    <citation type="journal article" date="2019" name="PLoS Biol.">
        <title>Sex chromosomes control vertical transmission of feminizing Wolbachia symbionts in an isopod.</title>
        <authorList>
            <person name="Becking T."/>
            <person name="Chebbi M.A."/>
            <person name="Giraud I."/>
            <person name="Moumen B."/>
            <person name="Laverre T."/>
            <person name="Caubet Y."/>
            <person name="Peccoud J."/>
            <person name="Gilbert C."/>
            <person name="Cordaux R."/>
        </authorList>
    </citation>
    <scope>NUCLEOTIDE SEQUENCE [LARGE SCALE GENOMIC DNA]</scope>
    <source>
        <strain evidence="4">ANa2</strain>
        <tissue evidence="4">Whole body excluding digestive tract and cuticle</tissue>
    </source>
</reference>
<dbReference type="AlphaFoldDB" id="A0A5N5THA3"/>
<dbReference type="Gene3D" id="1.20.1250.20">
    <property type="entry name" value="MFS general substrate transporter like domains"/>
    <property type="match status" value="1"/>
</dbReference>
<name>A0A5N5THA3_9CRUS</name>
<keyword evidence="1" id="KW-0812">Transmembrane</keyword>
<proteinExistence type="predicted"/>
<evidence type="ECO:0000256" key="1">
    <source>
        <dbReference type="ARBA" id="ARBA00022692"/>
    </source>
</evidence>
<evidence type="ECO:0000313" key="5">
    <source>
        <dbReference type="Proteomes" id="UP000326759"/>
    </source>
</evidence>
<dbReference type="EMBL" id="SEYY01003441">
    <property type="protein sequence ID" value="KAB7504290.1"/>
    <property type="molecule type" value="Genomic_DNA"/>
</dbReference>
<evidence type="ECO:0000313" key="4">
    <source>
        <dbReference type="EMBL" id="KAB7504290.1"/>
    </source>
</evidence>
<accession>A0A5N5THA3</accession>
<protein>
    <submittedName>
        <fullName evidence="4">Uncharacterized protein</fullName>
    </submittedName>
</protein>
<keyword evidence="2" id="KW-1133">Transmembrane helix</keyword>
<evidence type="ECO:0000256" key="2">
    <source>
        <dbReference type="ARBA" id="ARBA00022989"/>
    </source>
</evidence>